<name>A0A7J6USS5_THATH</name>
<dbReference type="PANTHER" id="PTHR47723">
    <property type="entry name" value="OS05G0353850 PROTEIN"/>
    <property type="match status" value="1"/>
</dbReference>
<reference evidence="2 3" key="1">
    <citation type="submission" date="2020-06" db="EMBL/GenBank/DDBJ databases">
        <title>Transcriptomic and genomic resources for Thalictrum thalictroides and T. hernandezii: Facilitating candidate gene discovery in an emerging model plant lineage.</title>
        <authorList>
            <person name="Arias T."/>
            <person name="Riano-Pachon D.M."/>
            <person name="Di Stilio V.S."/>
        </authorList>
    </citation>
    <scope>NUCLEOTIDE SEQUENCE [LARGE SCALE GENOMIC DNA]</scope>
    <source>
        <strain evidence="3">cv. WT478/WT964</strain>
        <tissue evidence="2">Leaves</tissue>
    </source>
</reference>
<evidence type="ECO:0000313" key="3">
    <source>
        <dbReference type="Proteomes" id="UP000554482"/>
    </source>
</evidence>
<dbReference type="SUPFAM" id="SSF53098">
    <property type="entry name" value="Ribonuclease H-like"/>
    <property type="match status" value="1"/>
</dbReference>
<comment type="caution">
    <text evidence="2">The sequence shown here is derived from an EMBL/GenBank/DDBJ whole genome shotgun (WGS) entry which is preliminary data.</text>
</comment>
<dbReference type="PANTHER" id="PTHR47723:SF19">
    <property type="entry name" value="POLYNUCLEOTIDYL TRANSFERASE, RIBONUCLEASE H-LIKE SUPERFAMILY PROTEIN"/>
    <property type="match status" value="1"/>
</dbReference>
<dbReference type="AlphaFoldDB" id="A0A7J6USS5"/>
<feature type="domain" description="RNase H type-1" evidence="1">
    <location>
        <begin position="27"/>
        <end position="128"/>
    </location>
</feature>
<dbReference type="InterPro" id="IPR053151">
    <property type="entry name" value="RNase_H-like"/>
</dbReference>
<dbReference type="GO" id="GO:0004523">
    <property type="term" value="F:RNA-DNA hybrid ribonuclease activity"/>
    <property type="evidence" value="ECO:0007669"/>
    <property type="project" value="InterPro"/>
</dbReference>
<protein>
    <recommendedName>
        <fullName evidence="1">RNase H type-1 domain-containing protein</fullName>
    </recommendedName>
</protein>
<dbReference type="Pfam" id="PF13456">
    <property type="entry name" value="RVT_3"/>
    <property type="match status" value="1"/>
</dbReference>
<dbReference type="InterPro" id="IPR012337">
    <property type="entry name" value="RNaseH-like_sf"/>
</dbReference>
<dbReference type="InterPro" id="IPR002156">
    <property type="entry name" value="RNaseH_domain"/>
</dbReference>
<accession>A0A7J6USS5</accession>
<dbReference type="EMBL" id="JABWDY010043834">
    <property type="protein sequence ID" value="KAF5175596.1"/>
    <property type="molecule type" value="Genomic_DNA"/>
</dbReference>
<dbReference type="InterPro" id="IPR044730">
    <property type="entry name" value="RNase_H-like_dom_plant"/>
</dbReference>
<evidence type="ECO:0000259" key="1">
    <source>
        <dbReference type="Pfam" id="PF13456"/>
    </source>
</evidence>
<dbReference type="Proteomes" id="UP000554482">
    <property type="component" value="Unassembled WGS sequence"/>
</dbReference>
<dbReference type="CDD" id="cd06222">
    <property type="entry name" value="RNase_H_like"/>
    <property type="match status" value="1"/>
</dbReference>
<sequence length="130" mass="14336">MSQNSYINTIFEASIWTPPQAGYVKMNVDIAFSGQTTPIGIGYILRDETGMFMLVGTESGKVETSEEAECQGIRAAVRRGIQQQLLNVIVEFDNLSAIDHLNGRSDNLAWQSATILDQALSLAKYFLSIM</sequence>
<organism evidence="2 3">
    <name type="scientific">Thalictrum thalictroides</name>
    <name type="common">Rue-anemone</name>
    <name type="synonym">Anemone thalictroides</name>
    <dbReference type="NCBI Taxonomy" id="46969"/>
    <lineage>
        <taxon>Eukaryota</taxon>
        <taxon>Viridiplantae</taxon>
        <taxon>Streptophyta</taxon>
        <taxon>Embryophyta</taxon>
        <taxon>Tracheophyta</taxon>
        <taxon>Spermatophyta</taxon>
        <taxon>Magnoliopsida</taxon>
        <taxon>Ranunculales</taxon>
        <taxon>Ranunculaceae</taxon>
        <taxon>Thalictroideae</taxon>
        <taxon>Thalictrum</taxon>
    </lineage>
</organism>
<dbReference type="InterPro" id="IPR036397">
    <property type="entry name" value="RNaseH_sf"/>
</dbReference>
<dbReference type="OrthoDB" id="1906820at2759"/>
<dbReference type="Gene3D" id="3.30.420.10">
    <property type="entry name" value="Ribonuclease H-like superfamily/Ribonuclease H"/>
    <property type="match status" value="1"/>
</dbReference>
<gene>
    <name evidence="2" type="ORF">FRX31_034818</name>
</gene>
<keyword evidence="3" id="KW-1185">Reference proteome</keyword>
<proteinExistence type="predicted"/>
<dbReference type="GO" id="GO:0003676">
    <property type="term" value="F:nucleic acid binding"/>
    <property type="evidence" value="ECO:0007669"/>
    <property type="project" value="InterPro"/>
</dbReference>
<evidence type="ECO:0000313" key="2">
    <source>
        <dbReference type="EMBL" id="KAF5175596.1"/>
    </source>
</evidence>